<dbReference type="InterPro" id="IPR025665">
    <property type="entry name" value="Beta-barrel_OMP_2"/>
</dbReference>
<dbReference type="Proteomes" id="UP001354989">
    <property type="component" value="Chromosome"/>
</dbReference>
<gene>
    <name evidence="3" type="ORF">PEPS_10420</name>
</gene>
<feature type="signal peptide" evidence="1">
    <location>
        <begin position="1"/>
        <end position="25"/>
    </location>
</feature>
<evidence type="ECO:0000313" key="4">
    <source>
        <dbReference type="Proteomes" id="UP001354989"/>
    </source>
</evidence>
<organism evidence="3 4">
    <name type="scientific">Persicobacter psychrovividus</name>
    <dbReference type="NCBI Taxonomy" id="387638"/>
    <lineage>
        <taxon>Bacteria</taxon>
        <taxon>Pseudomonadati</taxon>
        <taxon>Bacteroidota</taxon>
        <taxon>Cytophagia</taxon>
        <taxon>Cytophagales</taxon>
        <taxon>Persicobacteraceae</taxon>
        <taxon>Persicobacter</taxon>
    </lineage>
</organism>
<evidence type="ECO:0000256" key="1">
    <source>
        <dbReference type="SAM" id="SignalP"/>
    </source>
</evidence>
<sequence length="231" mass="25727">MRFYKNNLFLGLALFLSLFISNAIAQETTTEESTAPAIQEESIFDKGDLRVGFKVGLAVPSYRFNGAQDGYTTEEMLSGTAGLVFEQFYNKYYSYKVELLYAYRGQVQSMDIAGLKVKEEFIQHAAELHIMPVVFKLGTKGISPFIGFGGYGALLVDNTYKLNGIKADDLGPEVTVPEFKKMDFGLSFSGGFYINKCPIDIRYQMGLSNLFNGLEDSNNMKHQSIVVSVTL</sequence>
<evidence type="ECO:0000259" key="2">
    <source>
        <dbReference type="Pfam" id="PF13568"/>
    </source>
</evidence>
<name>A0ABM7VDM7_9BACT</name>
<feature type="domain" description="Outer membrane protein beta-barrel" evidence="2">
    <location>
        <begin position="42"/>
        <end position="212"/>
    </location>
</feature>
<dbReference type="RefSeq" id="WP_338397857.1">
    <property type="nucleotide sequence ID" value="NZ_AP025292.1"/>
</dbReference>
<evidence type="ECO:0000313" key="3">
    <source>
        <dbReference type="EMBL" id="BDC98761.1"/>
    </source>
</evidence>
<proteinExistence type="predicted"/>
<feature type="chain" id="PRO_5045311640" description="Outer membrane protein beta-barrel domain-containing protein" evidence="1">
    <location>
        <begin position="26"/>
        <end position="231"/>
    </location>
</feature>
<protein>
    <recommendedName>
        <fullName evidence="2">Outer membrane protein beta-barrel domain-containing protein</fullName>
    </recommendedName>
</protein>
<reference evidence="3 4" key="1">
    <citation type="submission" date="2021-12" db="EMBL/GenBank/DDBJ databases">
        <title>Genome sequencing of bacteria with rrn-lacking chromosome and rrn-plasmid.</title>
        <authorList>
            <person name="Anda M."/>
            <person name="Iwasaki W."/>
        </authorList>
    </citation>
    <scope>NUCLEOTIDE SEQUENCE [LARGE SCALE GENOMIC DNA]</scope>
    <source>
        <strain evidence="3 4">NBRC 101262</strain>
    </source>
</reference>
<dbReference type="Pfam" id="PF13568">
    <property type="entry name" value="OMP_b-brl_2"/>
    <property type="match status" value="1"/>
</dbReference>
<keyword evidence="4" id="KW-1185">Reference proteome</keyword>
<accession>A0ABM7VDM7</accession>
<dbReference type="EMBL" id="AP025292">
    <property type="protein sequence ID" value="BDC98761.1"/>
    <property type="molecule type" value="Genomic_DNA"/>
</dbReference>
<keyword evidence="1" id="KW-0732">Signal</keyword>